<feature type="region of interest" description="Disordered" evidence="2">
    <location>
        <begin position="1"/>
        <end position="28"/>
    </location>
</feature>
<evidence type="ECO:0000259" key="4">
    <source>
        <dbReference type="Pfam" id="PF25917"/>
    </source>
</evidence>
<dbReference type="AlphaFoldDB" id="A0A916U796"/>
<dbReference type="InterPro" id="IPR058634">
    <property type="entry name" value="AaeA-lik-b-barrel"/>
</dbReference>
<keyword evidence="7" id="KW-1185">Reference proteome</keyword>
<feature type="coiled-coil region" evidence="1">
    <location>
        <begin position="178"/>
        <end position="236"/>
    </location>
</feature>
<keyword evidence="3" id="KW-0472">Membrane</keyword>
<keyword evidence="3" id="KW-1133">Transmembrane helix</keyword>
<dbReference type="RefSeq" id="WP_188608969.1">
    <property type="nucleotide sequence ID" value="NZ_BMGG01000003.1"/>
</dbReference>
<feature type="coiled-coil region" evidence="1">
    <location>
        <begin position="115"/>
        <end position="149"/>
    </location>
</feature>
<accession>A0A916U796</accession>
<comment type="caution">
    <text evidence="6">The sequence shown here is derived from an EMBL/GenBank/DDBJ whole genome shotgun (WGS) entry which is preliminary data.</text>
</comment>
<evidence type="ECO:0000256" key="3">
    <source>
        <dbReference type="SAM" id="Phobius"/>
    </source>
</evidence>
<organism evidence="6 7">
    <name type="scientific">Chelatococcus reniformis</name>
    <dbReference type="NCBI Taxonomy" id="1494448"/>
    <lineage>
        <taxon>Bacteria</taxon>
        <taxon>Pseudomonadati</taxon>
        <taxon>Pseudomonadota</taxon>
        <taxon>Alphaproteobacteria</taxon>
        <taxon>Hyphomicrobiales</taxon>
        <taxon>Chelatococcaceae</taxon>
        <taxon>Chelatococcus</taxon>
    </lineage>
</organism>
<feature type="transmembrane region" description="Helical" evidence="3">
    <location>
        <begin position="37"/>
        <end position="57"/>
    </location>
</feature>
<dbReference type="InterPro" id="IPR050739">
    <property type="entry name" value="MFP"/>
</dbReference>
<reference evidence="6" key="1">
    <citation type="journal article" date="2014" name="Int. J. Syst. Evol. Microbiol.">
        <title>Complete genome sequence of Corynebacterium casei LMG S-19264T (=DSM 44701T), isolated from a smear-ripened cheese.</title>
        <authorList>
            <consortium name="US DOE Joint Genome Institute (JGI-PGF)"/>
            <person name="Walter F."/>
            <person name="Albersmeier A."/>
            <person name="Kalinowski J."/>
            <person name="Ruckert C."/>
        </authorList>
    </citation>
    <scope>NUCLEOTIDE SEQUENCE</scope>
    <source>
        <strain evidence="6">CGMCC 1.12919</strain>
    </source>
</reference>
<dbReference type="Gene3D" id="1.10.287.470">
    <property type="entry name" value="Helix hairpin bin"/>
    <property type="match status" value="1"/>
</dbReference>
<keyword evidence="1" id="KW-0175">Coiled coil</keyword>
<keyword evidence="3" id="KW-0812">Transmembrane</keyword>
<dbReference type="Pfam" id="PF25963">
    <property type="entry name" value="Beta-barrel_AAEA"/>
    <property type="match status" value="1"/>
</dbReference>
<evidence type="ECO:0000313" key="7">
    <source>
        <dbReference type="Proteomes" id="UP000637002"/>
    </source>
</evidence>
<evidence type="ECO:0000256" key="2">
    <source>
        <dbReference type="SAM" id="MobiDB-lite"/>
    </source>
</evidence>
<feature type="domain" description="Multidrug resistance protein MdtA-like barrel-sandwich hybrid" evidence="4">
    <location>
        <begin position="78"/>
        <end position="271"/>
    </location>
</feature>
<sequence>MVEMPRTAQFQPGTDSADGETAQAASRPRRNVLKRGAIALALLAGTALAADYGYAYWTTGQYLQSTDDAYVKADYTIVAPKISGYIADVLVADNEAVKAGQALARIDDRDVRAALAQARADDEAAAAAIRNLEAQLTLQQSVIAGAEAAIAATQANLTFAQADAARYRNLVNTGAGTLQKAQETQATATETAAQLRRDQAALAEAKAKVPVLGTQRDQAKAQKDHAAAALRQAELNLSYTTIAAPVDGTVGARSLRVGQYVSAGTQLMAVVPLGAVYVVANYKETQLAAVRPGQAVAVEVDTFPGVRLTGHVDSLSPASGLEFSLLPPDNATGNFTKIVQRIPVRITLDASALTGLLRAGMSVQPSIDTKPEVMAERHAAADAAAPR</sequence>
<dbReference type="PANTHER" id="PTHR30386">
    <property type="entry name" value="MEMBRANE FUSION SUBUNIT OF EMRAB-TOLC MULTIDRUG EFFLUX PUMP"/>
    <property type="match status" value="1"/>
</dbReference>
<dbReference type="EMBL" id="BMGG01000003">
    <property type="protein sequence ID" value="GGC61142.1"/>
    <property type="molecule type" value="Genomic_DNA"/>
</dbReference>
<proteinExistence type="predicted"/>
<dbReference type="SUPFAM" id="SSF111369">
    <property type="entry name" value="HlyD-like secretion proteins"/>
    <property type="match status" value="2"/>
</dbReference>
<dbReference type="Pfam" id="PF25917">
    <property type="entry name" value="BSH_RND"/>
    <property type="match status" value="1"/>
</dbReference>
<dbReference type="Proteomes" id="UP000637002">
    <property type="component" value="Unassembled WGS sequence"/>
</dbReference>
<reference evidence="6" key="2">
    <citation type="submission" date="2020-09" db="EMBL/GenBank/DDBJ databases">
        <authorList>
            <person name="Sun Q."/>
            <person name="Zhou Y."/>
        </authorList>
    </citation>
    <scope>NUCLEOTIDE SEQUENCE</scope>
    <source>
        <strain evidence="6">CGMCC 1.12919</strain>
    </source>
</reference>
<protein>
    <submittedName>
        <fullName evidence="6">Hemolysin secretion protein D</fullName>
    </submittedName>
</protein>
<dbReference type="Gene3D" id="2.40.50.100">
    <property type="match status" value="1"/>
</dbReference>
<feature type="domain" description="p-hydroxybenzoic acid efflux pump subunit AaeA-like beta-barrel" evidence="5">
    <location>
        <begin position="276"/>
        <end position="363"/>
    </location>
</feature>
<evidence type="ECO:0000259" key="5">
    <source>
        <dbReference type="Pfam" id="PF25963"/>
    </source>
</evidence>
<dbReference type="Gene3D" id="2.40.30.170">
    <property type="match status" value="1"/>
</dbReference>
<evidence type="ECO:0000313" key="6">
    <source>
        <dbReference type="EMBL" id="GGC61142.1"/>
    </source>
</evidence>
<name>A0A916U796_9HYPH</name>
<dbReference type="PANTHER" id="PTHR30386:SF24">
    <property type="entry name" value="MULTIDRUG RESISTANCE EFFLUX PUMP"/>
    <property type="match status" value="1"/>
</dbReference>
<dbReference type="InterPro" id="IPR058625">
    <property type="entry name" value="MdtA-like_BSH"/>
</dbReference>
<evidence type="ECO:0000256" key="1">
    <source>
        <dbReference type="SAM" id="Coils"/>
    </source>
</evidence>
<gene>
    <name evidence="6" type="ORF">GCM10010994_19620</name>
</gene>